<dbReference type="Pfam" id="PF16370">
    <property type="entry name" value="MetallophosC"/>
    <property type="match status" value="1"/>
</dbReference>
<feature type="domain" description="Calcineurin-like phosphoesterase C-terminal" evidence="2">
    <location>
        <begin position="331"/>
        <end position="490"/>
    </location>
</feature>
<dbReference type="GO" id="GO:0016787">
    <property type="term" value="F:hydrolase activity"/>
    <property type="evidence" value="ECO:0007669"/>
    <property type="project" value="InterPro"/>
</dbReference>
<evidence type="ECO:0000313" key="5">
    <source>
        <dbReference type="Proteomes" id="UP000029736"/>
    </source>
</evidence>
<feature type="domain" description="Calcineurin-like phosphoesterase N-terminal" evidence="3">
    <location>
        <begin position="18"/>
        <end position="84"/>
    </location>
</feature>
<dbReference type="Proteomes" id="UP000029736">
    <property type="component" value="Unassembled WGS sequence"/>
</dbReference>
<dbReference type="RefSeq" id="WP_044219325.1">
    <property type="nucleotide sequence ID" value="NZ_JBKAGJ010000028.1"/>
</dbReference>
<dbReference type="OrthoDB" id="1776264at2"/>
<dbReference type="InterPro" id="IPR029052">
    <property type="entry name" value="Metallo-depent_PP-like"/>
</dbReference>
<evidence type="ECO:0008006" key="6">
    <source>
        <dbReference type="Google" id="ProtNLM"/>
    </source>
</evidence>
<evidence type="ECO:0000259" key="3">
    <source>
        <dbReference type="Pfam" id="PF16371"/>
    </source>
</evidence>
<dbReference type="STRING" id="1524460.IX84_09880"/>
<dbReference type="Pfam" id="PF00149">
    <property type="entry name" value="Metallophos"/>
    <property type="match status" value="1"/>
</dbReference>
<dbReference type="Gene3D" id="3.60.21.10">
    <property type="match status" value="1"/>
</dbReference>
<gene>
    <name evidence="4" type="ORF">IX84_09880</name>
</gene>
<name>A0A098SAM1_9BACT</name>
<accession>A0A098SAM1</accession>
<keyword evidence="5" id="KW-1185">Reference proteome</keyword>
<dbReference type="InterPro" id="IPR004843">
    <property type="entry name" value="Calcineurin-like_PHP"/>
</dbReference>
<protein>
    <recommendedName>
        <fullName evidence="6">Metallophosphoesterase</fullName>
    </recommendedName>
</protein>
<dbReference type="PANTHER" id="PTHR43143">
    <property type="entry name" value="METALLOPHOSPHOESTERASE, CALCINEURIN SUPERFAMILY"/>
    <property type="match status" value="1"/>
</dbReference>
<dbReference type="Pfam" id="PF16371">
    <property type="entry name" value="MetallophosN"/>
    <property type="match status" value="1"/>
</dbReference>
<feature type="domain" description="Calcineurin-like phosphoesterase" evidence="1">
    <location>
        <begin position="115"/>
        <end position="309"/>
    </location>
</feature>
<evidence type="ECO:0000313" key="4">
    <source>
        <dbReference type="EMBL" id="KGE88132.1"/>
    </source>
</evidence>
<dbReference type="InterPro" id="IPR051918">
    <property type="entry name" value="STPP_CPPED1"/>
</dbReference>
<reference evidence="4 5" key="1">
    <citation type="journal article" date="2014" name="Int. J. Syst. Evol. Microbiol.">
        <title>Phaeodactylibacter xiamenensis gen. nov., sp. nov., a member of the family Saprospiraceae isolated from the marine alga Phaeodactylum tricornutum.</title>
        <authorList>
            <person name="Chen Z.Jr."/>
            <person name="Lei X."/>
            <person name="Lai Q."/>
            <person name="Li Y."/>
            <person name="Zhang B."/>
            <person name="Zhang J."/>
            <person name="Zhang H."/>
            <person name="Yang L."/>
            <person name="Zheng W."/>
            <person name="Tian Y."/>
            <person name="Yu Z."/>
            <person name="Xu H.Jr."/>
            <person name="Zheng T."/>
        </authorList>
    </citation>
    <scope>NUCLEOTIDE SEQUENCE [LARGE SCALE GENOMIC DNA]</scope>
    <source>
        <strain evidence="4 5">KD52</strain>
    </source>
</reference>
<organism evidence="4 5">
    <name type="scientific">Phaeodactylibacter xiamenensis</name>
    <dbReference type="NCBI Taxonomy" id="1524460"/>
    <lineage>
        <taxon>Bacteria</taxon>
        <taxon>Pseudomonadati</taxon>
        <taxon>Bacteroidota</taxon>
        <taxon>Saprospiria</taxon>
        <taxon>Saprospirales</taxon>
        <taxon>Haliscomenobacteraceae</taxon>
        <taxon>Phaeodactylibacter</taxon>
    </lineage>
</organism>
<sequence length="502" mass="56901">MERATITGRVYVQQNDLQKGIVGVGVSDGKVVVETDADGYYTLPRPKAEGVIFITKPAGYELPLNAHNQPQFFHFIRPAGSPNNAELEYEGFKPAPLPETIDFELLPGRRQEQFRAVFFGDIQPKTEEEVGFFRQLMVQHLLHQPMDFFVPLGDIAWDGLALYPEIREALAGIGKPYYTVCGNHDINLRASDPAFSRETFQRYFVPTYYAFDYGQVHFVVLDDIGYTGWDTEYDTFGITQGYLSPQQLRWLRNDLETIPEEKLVVLLMHIPIYTDILPADTYRNIQNRDDLFDILDHRRQVLALAAHTHFVEHVDLREGGWSGEGTFQHLVCGAACGAWWKGPRDWTGLPVRLGMDGTPNGFWIFDFDGAAYTYRFQAAGQPSHEQVGVRSPMSGPIAICTDGQEIIANIYAASYEAAVTCQVDDGVPVPMKRTVEKDPLVLHMLEQYPEEYSHWMKARDCAHLWKAPLPDHLKPGVHTLTFTAMEPDGRITTGKHNFRKSE</sequence>
<evidence type="ECO:0000259" key="2">
    <source>
        <dbReference type="Pfam" id="PF16370"/>
    </source>
</evidence>
<proteinExistence type="predicted"/>
<comment type="caution">
    <text evidence="4">The sequence shown here is derived from an EMBL/GenBank/DDBJ whole genome shotgun (WGS) entry which is preliminary data.</text>
</comment>
<evidence type="ECO:0000259" key="1">
    <source>
        <dbReference type="Pfam" id="PF00149"/>
    </source>
</evidence>
<dbReference type="AlphaFoldDB" id="A0A098SAM1"/>
<dbReference type="InterPro" id="IPR032288">
    <property type="entry name" value="Metallophos_C"/>
</dbReference>
<dbReference type="InterPro" id="IPR032285">
    <property type="entry name" value="Metallophos_N"/>
</dbReference>
<dbReference type="PANTHER" id="PTHR43143:SF6">
    <property type="entry name" value="BLL3016 PROTEIN"/>
    <property type="match status" value="1"/>
</dbReference>
<dbReference type="EMBL" id="JPOS01000020">
    <property type="protein sequence ID" value="KGE88132.1"/>
    <property type="molecule type" value="Genomic_DNA"/>
</dbReference>
<dbReference type="SUPFAM" id="SSF56300">
    <property type="entry name" value="Metallo-dependent phosphatases"/>
    <property type="match status" value="1"/>
</dbReference>